<sequence>MTTAILPVKNETDASMNRITKDGRELTYEIKVIQQPERARACGSGAKCVYRSFLPLLSSHSAMTDLVQASADRRPVDPPPVVELKIFEGERDNRTDVTFSHNANFFLFTTLENARPIAKGRLPVAPPTFPVLTGSPVAGMAYLDRPNPAGYFIFPDLSVRHEGLYRLSFSLFEELKEDKDADVEPPGGSPKSKDKLLSSNPMAPRAHVHFRLEVKSIPFAVYSAKKFPGLSESTPLSRTVAEQGCRVRIRRDVRMRRRDKTNDSYQEYEDDNSYTQSEHYPTPHQAPDRPRSISNGSMDPQTPYSTGRRPSMQEPAAAGGGYFPPAPYTHSNYQQPPPPPAPAQIQSAAAYTTHLNFGGPTTPQYATPTFPLPQQPPAPQSYIQSSPNYQYPTSYHTRQMSAPQNYTYHPSPAPQLPSYVQSPIYSDTTDYRPVTDTRRASAGTPLNQQSLPPQTMSAYVNNHPALQQTYCAQQQQPGSRTTTPISTMNGYGPPPASLASLPPLKMDLAYQTGAVEPKYEPQSPLNSMQRQIMPSSAPSTYPSYPTNQPLSADPMSARSAKRGYGKVFSETHMDQPLHSGMRPSSADHGRDREQIETDTGELEDIYNDIAMMKSQNLLVYKRADGSHQTKKCPSPIGPSGFVVYFIEHVDTCTNLW</sequence>
<dbReference type="InterPro" id="IPR021740">
    <property type="entry name" value="Velvet"/>
</dbReference>
<gene>
    <name evidence="10" type="primary">VE1</name>
    <name evidence="10" type="ORF">IMSHALPRED_008594</name>
</gene>
<keyword evidence="6" id="KW-0539">Nucleus</keyword>
<evidence type="ECO:0000313" key="11">
    <source>
        <dbReference type="Proteomes" id="UP000664534"/>
    </source>
</evidence>
<dbReference type="AlphaFoldDB" id="A0A8H3IXP5"/>
<name>A0A8H3IXP5_9LECA</name>
<dbReference type="GO" id="GO:0051176">
    <property type="term" value="P:positive regulation of sulfur metabolic process"/>
    <property type="evidence" value="ECO:0007669"/>
    <property type="project" value="UniProtKB-ARBA"/>
</dbReference>
<dbReference type="PANTHER" id="PTHR33572">
    <property type="entry name" value="SPORE DEVELOPMENT REGULATOR VOSA"/>
    <property type="match status" value="1"/>
</dbReference>
<feature type="region of interest" description="Disordered" evidence="8">
    <location>
        <begin position="518"/>
        <end position="557"/>
    </location>
</feature>
<dbReference type="EMBL" id="CAJPDT010000060">
    <property type="protein sequence ID" value="CAF9931314.1"/>
    <property type="molecule type" value="Genomic_DNA"/>
</dbReference>
<dbReference type="InterPro" id="IPR038491">
    <property type="entry name" value="Velvet_dom_sf"/>
</dbReference>
<dbReference type="OrthoDB" id="5384689at2759"/>
<evidence type="ECO:0000313" key="10">
    <source>
        <dbReference type="EMBL" id="CAF9931314.1"/>
    </source>
</evidence>
<dbReference type="Proteomes" id="UP000664534">
    <property type="component" value="Unassembled WGS sequence"/>
</dbReference>
<feature type="compositionally biased region" description="Polar residues" evidence="8">
    <location>
        <begin position="523"/>
        <end position="533"/>
    </location>
</feature>
<dbReference type="PROSITE" id="PS51821">
    <property type="entry name" value="VELVET"/>
    <property type="match status" value="1"/>
</dbReference>
<evidence type="ECO:0000256" key="7">
    <source>
        <dbReference type="ARBA" id="ARBA00038005"/>
    </source>
</evidence>
<feature type="region of interest" description="Disordered" evidence="8">
    <location>
        <begin position="178"/>
        <end position="199"/>
    </location>
</feature>
<feature type="compositionally biased region" description="Low complexity" evidence="8">
    <location>
        <begin position="534"/>
        <end position="546"/>
    </location>
</feature>
<keyword evidence="3" id="KW-0963">Cytoplasm</keyword>
<feature type="compositionally biased region" description="Polar residues" evidence="8">
    <location>
        <begin position="353"/>
        <end position="365"/>
    </location>
</feature>
<dbReference type="GO" id="GO:0005634">
    <property type="term" value="C:nucleus"/>
    <property type="evidence" value="ECO:0007669"/>
    <property type="project" value="UniProtKB-SubCell"/>
</dbReference>
<dbReference type="FunFam" id="2.60.40.3960:FF:000001">
    <property type="entry name" value="Sexual development activator VeA"/>
    <property type="match status" value="1"/>
</dbReference>
<evidence type="ECO:0000259" key="9">
    <source>
        <dbReference type="PROSITE" id="PS51821"/>
    </source>
</evidence>
<keyword evidence="11" id="KW-1185">Reference proteome</keyword>
<dbReference type="InterPro" id="IPR037525">
    <property type="entry name" value="Velvet_dom"/>
</dbReference>
<evidence type="ECO:0000256" key="5">
    <source>
        <dbReference type="ARBA" id="ARBA00023163"/>
    </source>
</evidence>
<feature type="compositionally biased region" description="Pro residues" evidence="8">
    <location>
        <begin position="370"/>
        <end position="379"/>
    </location>
</feature>
<feature type="region of interest" description="Disordered" evidence="8">
    <location>
        <begin position="253"/>
        <end position="387"/>
    </location>
</feature>
<organism evidence="10 11">
    <name type="scientific">Imshaugia aleurites</name>
    <dbReference type="NCBI Taxonomy" id="172621"/>
    <lineage>
        <taxon>Eukaryota</taxon>
        <taxon>Fungi</taxon>
        <taxon>Dikarya</taxon>
        <taxon>Ascomycota</taxon>
        <taxon>Pezizomycotina</taxon>
        <taxon>Lecanoromycetes</taxon>
        <taxon>OSLEUM clade</taxon>
        <taxon>Lecanoromycetidae</taxon>
        <taxon>Lecanorales</taxon>
        <taxon>Lecanorineae</taxon>
        <taxon>Parmeliaceae</taxon>
        <taxon>Imshaugia</taxon>
    </lineage>
</organism>
<evidence type="ECO:0000256" key="8">
    <source>
        <dbReference type="SAM" id="MobiDB-lite"/>
    </source>
</evidence>
<comment type="subcellular location">
    <subcellularLocation>
        <location evidence="2">Cytoplasm</location>
    </subcellularLocation>
    <subcellularLocation>
        <location evidence="1">Nucleus</location>
    </subcellularLocation>
</comment>
<accession>A0A8H3IXP5</accession>
<keyword evidence="5" id="KW-0804">Transcription</keyword>
<evidence type="ECO:0000256" key="2">
    <source>
        <dbReference type="ARBA" id="ARBA00004496"/>
    </source>
</evidence>
<evidence type="ECO:0000256" key="3">
    <source>
        <dbReference type="ARBA" id="ARBA00022490"/>
    </source>
</evidence>
<proteinExistence type="inferred from homology"/>
<keyword evidence="4" id="KW-0805">Transcription regulation</keyword>
<comment type="caution">
    <text evidence="10">The sequence shown here is derived from an EMBL/GenBank/DDBJ whole genome shotgun (WGS) entry which is preliminary data.</text>
</comment>
<feature type="domain" description="Velvet" evidence="9">
    <location>
        <begin position="23"/>
        <end position="250"/>
    </location>
</feature>
<dbReference type="Pfam" id="PF11754">
    <property type="entry name" value="Velvet"/>
    <property type="match status" value="2"/>
</dbReference>
<evidence type="ECO:0000256" key="4">
    <source>
        <dbReference type="ARBA" id="ARBA00023015"/>
    </source>
</evidence>
<evidence type="ECO:0000256" key="6">
    <source>
        <dbReference type="ARBA" id="ARBA00023242"/>
    </source>
</evidence>
<reference evidence="10" key="1">
    <citation type="submission" date="2021-03" db="EMBL/GenBank/DDBJ databases">
        <authorList>
            <person name="Tagirdzhanova G."/>
        </authorList>
    </citation>
    <scope>NUCLEOTIDE SEQUENCE</scope>
</reference>
<protein>
    <submittedName>
        <fullName evidence="10">Velvet protein</fullName>
    </submittedName>
</protein>
<dbReference type="GO" id="GO:0043455">
    <property type="term" value="P:regulation of secondary metabolic process"/>
    <property type="evidence" value="ECO:0007669"/>
    <property type="project" value="UniProtKB-ARBA"/>
</dbReference>
<dbReference type="GO" id="GO:0005737">
    <property type="term" value="C:cytoplasm"/>
    <property type="evidence" value="ECO:0007669"/>
    <property type="project" value="UniProtKB-SubCell"/>
</dbReference>
<evidence type="ECO:0000256" key="1">
    <source>
        <dbReference type="ARBA" id="ARBA00004123"/>
    </source>
</evidence>
<dbReference type="Gene3D" id="2.60.40.3960">
    <property type="entry name" value="Velvet domain"/>
    <property type="match status" value="1"/>
</dbReference>
<dbReference type="PANTHER" id="PTHR33572:SF14">
    <property type="entry name" value="DEVELOPMENTAL AND SECONDARY METABOLISM REGULATOR VEA"/>
    <property type="match status" value="1"/>
</dbReference>
<dbReference type="GO" id="GO:0034250">
    <property type="term" value="P:positive regulation of amide metabolic process"/>
    <property type="evidence" value="ECO:0007669"/>
    <property type="project" value="UniProtKB-ARBA"/>
</dbReference>
<feature type="compositionally biased region" description="Polar residues" evidence="8">
    <location>
        <begin position="292"/>
        <end position="305"/>
    </location>
</feature>
<comment type="similarity">
    <text evidence="7">Belongs to the velvet family. VeA subfamily.</text>
</comment>